<dbReference type="InterPro" id="IPR001453">
    <property type="entry name" value="MoaB/Mog_dom"/>
</dbReference>
<feature type="domain" description="MoaB/Mog" evidence="3">
    <location>
        <begin position="176"/>
        <end position="315"/>
    </location>
</feature>
<dbReference type="PANTHER" id="PTHR10192">
    <property type="entry name" value="MOLYBDOPTERIN BIOSYNTHESIS PROTEIN"/>
    <property type="match status" value="1"/>
</dbReference>
<dbReference type="Gene3D" id="3.40.980.10">
    <property type="entry name" value="MoaB/Mog-like domain"/>
    <property type="match status" value="1"/>
</dbReference>
<organism evidence="4">
    <name type="scientific">hydrothermal vent metagenome</name>
    <dbReference type="NCBI Taxonomy" id="652676"/>
    <lineage>
        <taxon>unclassified sequences</taxon>
        <taxon>metagenomes</taxon>
        <taxon>ecological metagenomes</taxon>
    </lineage>
</organism>
<dbReference type="CDD" id="cd00887">
    <property type="entry name" value="MoeA"/>
    <property type="match status" value="1"/>
</dbReference>
<dbReference type="Pfam" id="PF03454">
    <property type="entry name" value="MoeA_C"/>
    <property type="match status" value="1"/>
</dbReference>
<dbReference type="PANTHER" id="PTHR10192:SF5">
    <property type="entry name" value="GEPHYRIN"/>
    <property type="match status" value="1"/>
</dbReference>
<dbReference type="InterPro" id="IPR036135">
    <property type="entry name" value="MoeA_linker/N_sf"/>
</dbReference>
<dbReference type="InterPro" id="IPR005110">
    <property type="entry name" value="MoeA_linker/N"/>
</dbReference>
<dbReference type="Pfam" id="PF03453">
    <property type="entry name" value="MoeA_N"/>
    <property type="match status" value="1"/>
</dbReference>
<dbReference type="GO" id="GO:0006777">
    <property type="term" value="P:Mo-molybdopterin cofactor biosynthetic process"/>
    <property type="evidence" value="ECO:0007669"/>
    <property type="project" value="UniProtKB-KW"/>
</dbReference>
<proteinExistence type="predicted"/>
<comment type="pathway">
    <text evidence="1">Cofactor biosynthesis; molybdopterin biosynthesis.</text>
</comment>
<reference evidence="4" key="1">
    <citation type="submission" date="2016-10" db="EMBL/GenBank/DDBJ databases">
        <authorList>
            <person name="de Groot N.N."/>
        </authorList>
    </citation>
    <scope>NUCLEOTIDE SEQUENCE</scope>
</reference>
<dbReference type="Pfam" id="PF00994">
    <property type="entry name" value="MoCF_biosynth"/>
    <property type="match status" value="1"/>
</dbReference>
<keyword evidence="2" id="KW-0501">Molybdenum cofactor biosynthesis</keyword>
<dbReference type="EMBL" id="FPHG01000017">
    <property type="protein sequence ID" value="SFV52811.1"/>
    <property type="molecule type" value="Genomic_DNA"/>
</dbReference>
<dbReference type="GO" id="GO:0005829">
    <property type="term" value="C:cytosol"/>
    <property type="evidence" value="ECO:0007669"/>
    <property type="project" value="TreeGrafter"/>
</dbReference>
<sequence length="401" mass="43993">MAFMHFDESISLINQLEIKKYRTEKLYLCNTQDYILAEDIITNHNSPEYPTSAMDGYAFAHKDINLGELVISSINPAGSSLNDKIESGKCIKTFTGSLMPEGSDTLIPIEDVTVKGNKIIINNSVPKGFSVRDIGENYAKDEKLISKNTKINFPEIGVMASLNIVSPLIYQKPTVSILSTGSELLELGETQTNNSQIRSSNNYILEAIVKKYNGIPMQLGCIKDDKESITKAISNALEQSDIVVTTGGVSVGDFDFVKDVIYELGCELLFKGVRVKPGQHIIVARKDDKFIIGLPGFAYSSTVTALLYLVPLISKLQNANSPIKMVKAKLNEPFIKRAKKAEFTACNVELNNGKYEVNFNGKKVGSSAILTNMLGSVALLVTTEDDKSKEIGDEVDILILD</sequence>
<evidence type="ECO:0000259" key="3">
    <source>
        <dbReference type="SMART" id="SM00852"/>
    </source>
</evidence>
<dbReference type="Gene3D" id="2.40.340.10">
    <property type="entry name" value="MoeA, C-terminal, domain IV"/>
    <property type="match status" value="1"/>
</dbReference>
<gene>
    <name evidence="4" type="ORF">MNB_SV-9-1577</name>
</gene>
<dbReference type="SUPFAM" id="SSF53218">
    <property type="entry name" value="Molybdenum cofactor biosynthesis proteins"/>
    <property type="match status" value="1"/>
</dbReference>
<dbReference type="InterPro" id="IPR005111">
    <property type="entry name" value="MoeA_C_domain_IV"/>
</dbReference>
<dbReference type="Gene3D" id="2.170.190.11">
    <property type="entry name" value="Molybdopterin biosynthesis moea protein, domain 3"/>
    <property type="match status" value="1"/>
</dbReference>
<dbReference type="Gene3D" id="3.90.105.10">
    <property type="entry name" value="Molybdopterin biosynthesis moea protein, domain 2"/>
    <property type="match status" value="1"/>
</dbReference>
<evidence type="ECO:0000256" key="1">
    <source>
        <dbReference type="ARBA" id="ARBA00005046"/>
    </source>
</evidence>
<accession>A0A1W1BH50</accession>
<dbReference type="SMART" id="SM00852">
    <property type="entry name" value="MoCF_biosynth"/>
    <property type="match status" value="1"/>
</dbReference>
<dbReference type="GO" id="GO:0061599">
    <property type="term" value="F:molybdopterin molybdotransferase activity"/>
    <property type="evidence" value="ECO:0007669"/>
    <property type="project" value="TreeGrafter"/>
</dbReference>
<dbReference type="InterPro" id="IPR038987">
    <property type="entry name" value="MoeA-like"/>
</dbReference>
<protein>
    <submittedName>
        <fullName evidence="4">Molybdopterin biosynthesis protein MoeA</fullName>
    </submittedName>
</protein>
<evidence type="ECO:0000313" key="4">
    <source>
        <dbReference type="EMBL" id="SFV52811.1"/>
    </source>
</evidence>
<dbReference type="SUPFAM" id="SSF63882">
    <property type="entry name" value="MoeA N-terminal region -like"/>
    <property type="match status" value="1"/>
</dbReference>
<dbReference type="InterPro" id="IPR036425">
    <property type="entry name" value="MoaB/Mog-like_dom_sf"/>
</dbReference>
<dbReference type="InterPro" id="IPR036688">
    <property type="entry name" value="MoeA_C_domain_IV_sf"/>
</dbReference>
<evidence type="ECO:0000256" key="2">
    <source>
        <dbReference type="ARBA" id="ARBA00023150"/>
    </source>
</evidence>
<dbReference type="UniPathway" id="UPA00344"/>
<name>A0A1W1BH50_9ZZZZ</name>
<dbReference type="AlphaFoldDB" id="A0A1W1BH50"/>
<dbReference type="SUPFAM" id="SSF63867">
    <property type="entry name" value="MoeA C-terminal domain-like"/>
    <property type="match status" value="1"/>
</dbReference>